<evidence type="ECO:0000256" key="1">
    <source>
        <dbReference type="SAM" id="Phobius"/>
    </source>
</evidence>
<dbReference type="RefSeq" id="WP_116721443.1">
    <property type="nucleotide sequence ID" value="NZ_CP011524.1"/>
</dbReference>
<sequence length="135" mass="14174">MHWAQALVFCGCLMGASIYDVRHRLVDDRVCVALVLAGLITISPASFLGALAGGLPFYLGAGFGKNGAGDTVLAASAGFVLGLSRTLAGLTLFAFCYALFVLGKSLVLKLSHRPTRFTCPLVPFIAAGFIPSYFL</sequence>
<dbReference type="GeneID" id="93228066"/>
<feature type="domain" description="Prepilin type IV endopeptidase peptidase" evidence="2">
    <location>
        <begin position="7"/>
        <end position="101"/>
    </location>
</feature>
<name>A0A2U1CFJ0_9FIRM</name>
<dbReference type="InterPro" id="IPR000045">
    <property type="entry name" value="Prepilin_IV_endopep_pep"/>
</dbReference>
<comment type="caution">
    <text evidence="3">The sequence shown here is derived from an EMBL/GenBank/DDBJ whole genome shotgun (WGS) entry which is preliminary data.</text>
</comment>
<keyword evidence="1" id="KW-0812">Transmembrane</keyword>
<evidence type="ECO:0000313" key="3">
    <source>
        <dbReference type="EMBL" id="PVY59686.1"/>
    </source>
</evidence>
<evidence type="ECO:0000313" key="4">
    <source>
        <dbReference type="Proteomes" id="UP000245778"/>
    </source>
</evidence>
<dbReference type="GO" id="GO:0016020">
    <property type="term" value="C:membrane"/>
    <property type="evidence" value="ECO:0007669"/>
    <property type="project" value="InterPro"/>
</dbReference>
<dbReference type="GO" id="GO:0004190">
    <property type="term" value="F:aspartic-type endopeptidase activity"/>
    <property type="evidence" value="ECO:0007669"/>
    <property type="project" value="InterPro"/>
</dbReference>
<gene>
    <name evidence="3" type="ORF">C7373_101200</name>
</gene>
<dbReference type="AlphaFoldDB" id="A0A2U1CFJ0"/>
<evidence type="ECO:0000259" key="2">
    <source>
        <dbReference type="Pfam" id="PF01478"/>
    </source>
</evidence>
<proteinExistence type="predicted"/>
<keyword evidence="1" id="KW-1133">Transmembrane helix</keyword>
<reference evidence="3 4" key="1">
    <citation type="submission" date="2018-04" db="EMBL/GenBank/DDBJ databases">
        <title>Genomic Encyclopedia of Type Strains, Phase IV (KMG-IV): sequencing the most valuable type-strain genomes for metagenomic binning, comparative biology and taxonomic classification.</title>
        <authorList>
            <person name="Goeker M."/>
        </authorList>
    </citation>
    <scope>NUCLEOTIDE SEQUENCE [LARGE SCALE GENOMIC DNA]</scope>
    <source>
        <strain evidence="3 4">DSM 26588</strain>
    </source>
</reference>
<protein>
    <submittedName>
        <fullName evidence="3">Type IV leader peptidase family protein</fullName>
    </submittedName>
</protein>
<dbReference type="Gene3D" id="1.20.120.1220">
    <property type="match status" value="1"/>
</dbReference>
<feature type="transmembrane region" description="Helical" evidence="1">
    <location>
        <begin position="34"/>
        <end position="59"/>
    </location>
</feature>
<dbReference type="Proteomes" id="UP000245778">
    <property type="component" value="Unassembled WGS sequence"/>
</dbReference>
<keyword evidence="1" id="KW-0472">Membrane</keyword>
<dbReference type="EMBL" id="QEKK01000001">
    <property type="protein sequence ID" value="PVY59686.1"/>
    <property type="molecule type" value="Genomic_DNA"/>
</dbReference>
<organism evidence="3 4">
    <name type="scientific">Intestinimonas butyriciproducens</name>
    <dbReference type="NCBI Taxonomy" id="1297617"/>
    <lineage>
        <taxon>Bacteria</taxon>
        <taxon>Bacillati</taxon>
        <taxon>Bacillota</taxon>
        <taxon>Clostridia</taxon>
        <taxon>Eubacteriales</taxon>
        <taxon>Intestinimonas</taxon>
    </lineage>
</organism>
<accession>A0A2U1CFJ0</accession>
<dbReference type="Pfam" id="PF01478">
    <property type="entry name" value="Peptidase_A24"/>
    <property type="match status" value="1"/>
</dbReference>
<feature type="transmembrane region" description="Helical" evidence="1">
    <location>
        <begin position="79"/>
        <end position="102"/>
    </location>
</feature>
<dbReference type="OrthoDB" id="9789291at2"/>